<gene>
    <name evidence="4" type="ORF">K3166_10285</name>
</gene>
<feature type="modified residue" description="4-aspartylphosphate" evidence="2">
    <location>
        <position position="56"/>
    </location>
</feature>
<sequence length="135" mass="14743">MSIPRYVLVVEDEAILGLQLEDALLDAGVEKVEICSTTEAALASLKRSQPDVIVLDVHLADRDDGWAIAELVRELGPDSPQIVFSTGQPEDIPQDIAELGYVLQKPYDPEVLVDLLSKPKKRGVISRIKGALRDA</sequence>
<dbReference type="PROSITE" id="PS50110">
    <property type="entry name" value="RESPONSE_REGULATORY"/>
    <property type="match status" value="1"/>
</dbReference>
<proteinExistence type="predicted"/>
<dbReference type="Proteomes" id="UP000824280">
    <property type="component" value="Chromosome"/>
</dbReference>
<accession>A0ABX8ZH49</accession>
<dbReference type="EMBL" id="CP081297">
    <property type="protein sequence ID" value="QZD86598.1"/>
    <property type="molecule type" value="Genomic_DNA"/>
</dbReference>
<dbReference type="SUPFAM" id="SSF52172">
    <property type="entry name" value="CheY-like"/>
    <property type="match status" value="1"/>
</dbReference>
<evidence type="ECO:0000259" key="3">
    <source>
        <dbReference type="PROSITE" id="PS50110"/>
    </source>
</evidence>
<protein>
    <submittedName>
        <fullName evidence="4">Response regulator</fullName>
    </submittedName>
</protein>
<keyword evidence="1 2" id="KW-0597">Phosphoprotein</keyword>
<dbReference type="InterPro" id="IPR011006">
    <property type="entry name" value="CheY-like_superfamily"/>
</dbReference>
<reference evidence="4 5" key="1">
    <citation type="submission" date="2021-08" db="EMBL/GenBank/DDBJ databases">
        <title>Comparative Genomics Analysis of the Genus Qipengyuania Reveals Extensive Genetic Diversity and Metabolic Versatility, Including the Description of Fifteen Novel Species.</title>
        <authorList>
            <person name="Liu Y."/>
        </authorList>
    </citation>
    <scope>NUCLEOTIDE SEQUENCE [LARGE SCALE GENOMIC DNA]</scope>
    <source>
        <strain evidence="4 5">1XM2-8</strain>
    </source>
</reference>
<dbReference type="RefSeq" id="WP_221422142.1">
    <property type="nucleotide sequence ID" value="NZ_CP081297.1"/>
</dbReference>
<evidence type="ECO:0000256" key="1">
    <source>
        <dbReference type="ARBA" id="ARBA00022553"/>
    </source>
</evidence>
<evidence type="ECO:0000313" key="4">
    <source>
        <dbReference type="EMBL" id="QZD86598.1"/>
    </source>
</evidence>
<dbReference type="PANTHER" id="PTHR44591:SF24">
    <property type="entry name" value="PROTEIN-GLUTAMATE METHYLESTERASE_PROTEIN-GLUTAMINE GLUTAMINASE 1"/>
    <property type="match status" value="1"/>
</dbReference>
<organism evidence="4 5">
    <name type="scientific">Qipengyuania psychrotolerans</name>
    <dbReference type="NCBI Taxonomy" id="2867238"/>
    <lineage>
        <taxon>Bacteria</taxon>
        <taxon>Pseudomonadati</taxon>
        <taxon>Pseudomonadota</taxon>
        <taxon>Alphaproteobacteria</taxon>
        <taxon>Sphingomonadales</taxon>
        <taxon>Erythrobacteraceae</taxon>
        <taxon>Qipengyuania</taxon>
    </lineage>
</organism>
<dbReference type="Pfam" id="PF00072">
    <property type="entry name" value="Response_reg"/>
    <property type="match status" value="1"/>
</dbReference>
<dbReference type="SMART" id="SM00448">
    <property type="entry name" value="REC"/>
    <property type="match status" value="1"/>
</dbReference>
<evidence type="ECO:0000256" key="2">
    <source>
        <dbReference type="PROSITE-ProRule" id="PRU00169"/>
    </source>
</evidence>
<feature type="domain" description="Response regulatory" evidence="3">
    <location>
        <begin position="6"/>
        <end position="120"/>
    </location>
</feature>
<evidence type="ECO:0000313" key="5">
    <source>
        <dbReference type="Proteomes" id="UP000824280"/>
    </source>
</evidence>
<dbReference type="InterPro" id="IPR050595">
    <property type="entry name" value="Bact_response_regulator"/>
</dbReference>
<dbReference type="InterPro" id="IPR001789">
    <property type="entry name" value="Sig_transdc_resp-reg_receiver"/>
</dbReference>
<name>A0ABX8ZH49_9SPHN</name>
<dbReference type="Gene3D" id="3.40.50.2300">
    <property type="match status" value="1"/>
</dbReference>
<dbReference type="PANTHER" id="PTHR44591">
    <property type="entry name" value="STRESS RESPONSE REGULATOR PROTEIN 1"/>
    <property type="match status" value="1"/>
</dbReference>
<keyword evidence="5" id="KW-1185">Reference proteome</keyword>